<evidence type="ECO:0008006" key="5">
    <source>
        <dbReference type="Google" id="ProtNLM"/>
    </source>
</evidence>
<sequence>MPTAILPPKLHIPAIDLSPDSGKSDEDLAATLLEALFTVGFLYVLNPGPGLTTGHVRDMFEVAERLFAIPLEEKEAVVFDKDVGAGYTPMMGQTTGVDPNRFRGDLKESFSIGPNTTTSLPKSTYATDIITKVQSFRRAAYDCSQRLLELFSVALKTPNGDKNYFTRRHTWQNNETLRIIHYPSFPKAEDEADQGKETSWENLKVGSKDIRAGAHQDFGSATLLFQSPPDENGKATAVQGLEIFVAREDGPDVLNEDGSGRRGWWIPAPAPEGSSLGGSALVNVGVAMEIWSGEQFTATWHRVTVPPPTQSAVDGQEILPGRKSIVFHSIPDHNVVLTPIDASGVPSVAEGCMTCGEFFKKRIARTYAYGKA</sequence>
<dbReference type="Proteomes" id="UP000193986">
    <property type="component" value="Unassembled WGS sequence"/>
</dbReference>
<dbReference type="Pfam" id="PF03171">
    <property type="entry name" value="2OG-FeII_Oxy"/>
    <property type="match status" value="1"/>
</dbReference>
<dbReference type="InterPro" id="IPR027443">
    <property type="entry name" value="IPNS-like_sf"/>
</dbReference>
<dbReference type="AlphaFoldDB" id="A0A1Y2AW54"/>
<accession>A0A1Y2AW54</accession>
<dbReference type="InParanoid" id="A0A1Y2AW54"/>
<evidence type="ECO:0000259" key="2">
    <source>
        <dbReference type="Pfam" id="PF14226"/>
    </source>
</evidence>
<proteinExistence type="predicted"/>
<name>A0A1Y2AW54_9TREE</name>
<dbReference type="OrthoDB" id="288590at2759"/>
<feature type="domain" description="Non-haem dioxygenase N-terminal" evidence="2">
    <location>
        <begin position="12"/>
        <end position="121"/>
    </location>
</feature>
<organism evidence="3 4">
    <name type="scientific">Naematelia encephala</name>
    <dbReference type="NCBI Taxonomy" id="71784"/>
    <lineage>
        <taxon>Eukaryota</taxon>
        <taxon>Fungi</taxon>
        <taxon>Dikarya</taxon>
        <taxon>Basidiomycota</taxon>
        <taxon>Agaricomycotina</taxon>
        <taxon>Tremellomycetes</taxon>
        <taxon>Tremellales</taxon>
        <taxon>Naemateliaceae</taxon>
        <taxon>Naematelia</taxon>
    </lineage>
</organism>
<dbReference type="PANTHER" id="PTHR47990">
    <property type="entry name" value="2-OXOGLUTARATE (2OG) AND FE(II)-DEPENDENT OXYGENASE SUPERFAMILY PROTEIN-RELATED"/>
    <property type="match status" value="1"/>
</dbReference>
<evidence type="ECO:0000313" key="3">
    <source>
        <dbReference type="EMBL" id="ORY26772.1"/>
    </source>
</evidence>
<evidence type="ECO:0000313" key="4">
    <source>
        <dbReference type="Proteomes" id="UP000193986"/>
    </source>
</evidence>
<dbReference type="InterPro" id="IPR026992">
    <property type="entry name" value="DIOX_N"/>
</dbReference>
<reference evidence="3 4" key="1">
    <citation type="submission" date="2016-07" db="EMBL/GenBank/DDBJ databases">
        <title>Pervasive Adenine N6-methylation of Active Genes in Fungi.</title>
        <authorList>
            <consortium name="DOE Joint Genome Institute"/>
            <person name="Mondo S.J."/>
            <person name="Dannebaum R.O."/>
            <person name="Kuo R.C."/>
            <person name="Labutti K."/>
            <person name="Haridas S."/>
            <person name="Kuo A."/>
            <person name="Salamov A."/>
            <person name="Ahrendt S.R."/>
            <person name="Lipzen A."/>
            <person name="Sullivan W."/>
            <person name="Andreopoulos W.B."/>
            <person name="Clum A."/>
            <person name="Lindquist E."/>
            <person name="Daum C."/>
            <person name="Ramamoorthy G.K."/>
            <person name="Gryganskyi A."/>
            <person name="Culley D."/>
            <person name="Magnuson J.K."/>
            <person name="James T.Y."/>
            <person name="O'Malley M.A."/>
            <person name="Stajich J.E."/>
            <person name="Spatafora J.W."/>
            <person name="Visel A."/>
            <person name="Grigoriev I.V."/>
        </authorList>
    </citation>
    <scope>NUCLEOTIDE SEQUENCE [LARGE SCALE GENOMIC DNA]</scope>
    <source>
        <strain evidence="3 4">68-887.2</strain>
    </source>
</reference>
<dbReference type="STRING" id="71784.A0A1Y2AW54"/>
<dbReference type="InterPro" id="IPR044861">
    <property type="entry name" value="IPNS-like_FE2OG_OXY"/>
</dbReference>
<gene>
    <name evidence="3" type="ORF">BCR39DRAFT_589499</name>
</gene>
<dbReference type="SUPFAM" id="SSF51197">
    <property type="entry name" value="Clavaminate synthase-like"/>
    <property type="match status" value="1"/>
</dbReference>
<evidence type="ECO:0000259" key="1">
    <source>
        <dbReference type="Pfam" id="PF03171"/>
    </source>
</evidence>
<comment type="caution">
    <text evidence="3">The sequence shown here is derived from an EMBL/GenBank/DDBJ whole genome shotgun (WGS) entry which is preliminary data.</text>
</comment>
<keyword evidence="4" id="KW-1185">Reference proteome</keyword>
<dbReference type="EMBL" id="MCFC01000044">
    <property type="protein sequence ID" value="ORY26772.1"/>
    <property type="molecule type" value="Genomic_DNA"/>
</dbReference>
<dbReference type="InterPro" id="IPR050231">
    <property type="entry name" value="Iron_ascorbate_oxido_reductase"/>
</dbReference>
<protein>
    <recommendedName>
        <fullName evidence="5">Fe2OG dioxygenase domain-containing protein</fullName>
    </recommendedName>
</protein>
<feature type="domain" description="Isopenicillin N synthase-like Fe(2+) 2OG dioxygenase" evidence="1">
    <location>
        <begin position="202"/>
        <end position="327"/>
    </location>
</feature>
<dbReference type="Gene3D" id="2.60.120.330">
    <property type="entry name" value="B-lactam Antibiotic, Isopenicillin N Synthase, Chain"/>
    <property type="match status" value="1"/>
</dbReference>
<dbReference type="Pfam" id="PF14226">
    <property type="entry name" value="DIOX_N"/>
    <property type="match status" value="1"/>
</dbReference>